<reference evidence="3" key="1">
    <citation type="submission" date="2018-05" db="EMBL/GenBank/DDBJ databases">
        <authorList>
            <person name="Lanie J.A."/>
            <person name="Ng W.-L."/>
            <person name="Kazmierczak K.M."/>
            <person name="Andrzejewski T.M."/>
            <person name="Davidsen T.M."/>
            <person name="Wayne K.J."/>
            <person name="Tettelin H."/>
            <person name="Glass J.I."/>
            <person name="Rusch D."/>
            <person name="Podicherti R."/>
            <person name="Tsui H.-C.T."/>
            <person name="Winkler M.E."/>
        </authorList>
    </citation>
    <scope>NUCLEOTIDE SEQUENCE</scope>
</reference>
<dbReference type="InterPro" id="IPR001509">
    <property type="entry name" value="Epimerase_deHydtase"/>
</dbReference>
<dbReference type="PANTHER" id="PTHR43000">
    <property type="entry name" value="DTDP-D-GLUCOSE 4,6-DEHYDRATASE-RELATED"/>
    <property type="match status" value="1"/>
</dbReference>
<feature type="domain" description="NAD-dependent epimerase/dehydratase" evidence="2">
    <location>
        <begin position="28"/>
        <end position="258"/>
    </location>
</feature>
<feature type="non-terminal residue" evidence="3">
    <location>
        <position position="1"/>
    </location>
</feature>
<evidence type="ECO:0000256" key="1">
    <source>
        <dbReference type="ARBA" id="ARBA00007637"/>
    </source>
</evidence>
<protein>
    <recommendedName>
        <fullName evidence="2">NAD-dependent epimerase/dehydratase domain-containing protein</fullName>
    </recommendedName>
</protein>
<dbReference type="InterPro" id="IPR036291">
    <property type="entry name" value="NAD(P)-bd_dom_sf"/>
</dbReference>
<sequence length="334" mass="39337">WQSMYKNKRLFIKFVKWRYKMAGNNLKILVTGGAGNIGTNLCNELRSRGYDVFAIDLYNTERDYYARCDTRNYRQLEYIFNEFGPFDYVYHLAAEYGRWNGEAFYENLWQTNNVGTKHILRLQEKLGFRHIFFSSAEVYGDYDGFMTEDVMVNNKISDTYQMNDYAISKWAGEQQCLNSTAMFDSEIVRVRPLNCYGPHEHFTPYRGFIPKFIYHALNDKPYTVFKGHKRIIDYVEDSCVTFANIVDNFIPGEVYNVGGRPEWEMDIKQYSDLVLKVTGKNDSLVEYKDAEAFTTKIKTVDFSRAIKDLNHNPVVEPEEGIRRTAEWMKNCYRL</sequence>
<dbReference type="AlphaFoldDB" id="A0A382CBN6"/>
<dbReference type="Gene3D" id="3.40.50.720">
    <property type="entry name" value="NAD(P)-binding Rossmann-like Domain"/>
    <property type="match status" value="1"/>
</dbReference>
<evidence type="ECO:0000313" key="3">
    <source>
        <dbReference type="EMBL" id="SVB23242.1"/>
    </source>
</evidence>
<comment type="similarity">
    <text evidence="1">Belongs to the NAD(P)-dependent epimerase/dehydratase family.</text>
</comment>
<dbReference type="EMBL" id="UINC01033640">
    <property type="protein sequence ID" value="SVB23242.1"/>
    <property type="molecule type" value="Genomic_DNA"/>
</dbReference>
<evidence type="ECO:0000259" key="2">
    <source>
        <dbReference type="Pfam" id="PF01370"/>
    </source>
</evidence>
<gene>
    <name evidence="3" type="ORF">METZ01_LOCUS176096</name>
</gene>
<accession>A0A382CBN6</accession>
<proteinExistence type="inferred from homology"/>
<dbReference type="SUPFAM" id="SSF51735">
    <property type="entry name" value="NAD(P)-binding Rossmann-fold domains"/>
    <property type="match status" value="1"/>
</dbReference>
<name>A0A382CBN6_9ZZZZ</name>
<organism evidence="3">
    <name type="scientific">marine metagenome</name>
    <dbReference type="NCBI Taxonomy" id="408172"/>
    <lineage>
        <taxon>unclassified sequences</taxon>
        <taxon>metagenomes</taxon>
        <taxon>ecological metagenomes</taxon>
    </lineage>
</organism>
<dbReference type="Pfam" id="PF01370">
    <property type="entry name" value="Epimerase"/>
    <property type="match status" value="1"/>
</dbReference>